<dbReference type="HOGENOM" id="CLU_104916_1_1_0"/>
<reference evidence="3" key="1">
    <citation type="submission" date="2007-05" db="EMBL/GenBank/DDBJ databases">
        <title>Complete sequence of Thermotoga petrophila RKU-1.</title>
        <authorList>
            <consortium name="US DOE Joint Genome Institute"/>
            <person name="Copeland A."/>
            <person name="Lucas S."/>
            <person name="Lapidus A."/>
            <person name="Barry K."/>
            <person name="Glavina del Rio T."/>
            <person name="Dalin E."/>
            <person name="Tice H."/>
            <person name="Pitluck S."/>
            <person name="Sims D."/>
            <person name="Brettin T."/>
            <person name="Bruce D."/>
            <person name="Detter J.C."/>
            <person name="Han C."/>
            <person name="Tapia R."/>
            <person name="Schmutz J."/>
            <person name="Larimer F."/>
            <person name="Land M."/>
            <person name="Hauser L."/>
            <person name="Kyrpides N."/>
            <person name="Mikhailova N."/>
            <person name="Nelson K."/>
            <person name="Gogarten J.P."/>
            <person name="Noll K."/>
            <person name="Richardson P."/>
        </authorList>
    </citation>
    <scope>NUCLEOTIDE SEQUENCE [LARGE SCALE GENOMIC DNA]</scope>
    <source>
        <strain evidence="3">ATCC BAA-488 / DSM 13995 / JCM 10881 / RKU-1</strain>
    </source>
</reference>
<dbReference type="RefSeq" id="WP_011942720.1">
    <property type="nucleotide sequence ID" value="NC_009486.1"/>
</dbReference>
<dbReference type="InterPro" id="IPR002727">
    <property type="entry name" value="DUF47"/>
</dbReference>
<dbReference type="eggNOG" id="COG1392">
    <property type="taxonomic scope" value="Bacteria"/>
</dbReference>
<reference evidence="2 3" key="2">
    <citation type="journal article" date="2009" name="Proc. Natl. Acad. Sci. U.S.A.">
        <title>On the chimeric nature, thermophilic origin, and phylogenetic placement of the Thermotogales.</title>
        <authorList>
            <person name="Zhaxybayeva O."/>
            <person name="Swithers K.S."/>
            <person name="Lapierre P."/>
            <person name="Fournier G.P."/>
            <person name="Bickhart D.M."/>
            <person name="DeBoy R.T."/>
            <person name="Nelson K.E."/>
            <person name="Nesbo C.L."/>
            <person name="Doolittle W.F."/>
            <person name="Gogarten J.P."/>
            <person name="Noll K.M."/>
        </authorList>
    </citation>
    <scope>NUCLEOTIDE SEQUENCE [LARGE SCALE GENOMIC DNA]</scope>
    <source>
        <strain evidence="3">ATCC BAA-488 / DSM 13995 / JCM 10881 / RKU-1</strain>
    </source>
</reference>
<sequence>MWFSGKKEQTIISLFFKHIDKVEETLECVFKLLKKYLEDADDIESLYLRAQRLESEADRLRRKTEMEMYSGAFLPNFRGDLLGLIESVDKVANKAEYVADLIVLQKPEVPHQLKDLILMQMEYSLKAYESLKSALRFLFEDLERVEEFVLAVEKYEHEEDNVERTALRKLFEMDIESCVKLELKELIRSIGDIADRTEDVSDRAEIILLKRRF</sequence>
<protein>
    <recommendedName>
        <fullName evidence="4">TIGR00153 family protein</fullName>
    </recommendedName>
</protein>
<evidence type="ECO:0000256" key="1">
    <source>
        <dbReference type="ARBA" id="ARBA00008591"/>
    </source>
</evidence>
<evidence type="ECO:0000313" key="2">
    <source>
        <dbReference type="EMBL" id="ABQ46042.1"/>
    </source>
</evidence>
<organism evidence="2 3">
    <name type="scientific">Thermotoga petrophila (strain ATCC BAA-488 / DSM 13995 / JCM 10881 / RKU-1)</name>
    <dbReference type="NCBI Taxonomy" id="390874"/>
    <lineage>
        <taxon>Bacteria</taxon>
        <taxon>Thermotogati</taxon>
        <taxon>Thermotogota</taxon>
        <taxon>Thermotogae</taxon>
        <taxon>Thermotogales</taxon>
        <taxon>Thermotogaceae</taxon>
        <taxon>Thermotoga</taxon>
    </lineage>
</organism>
<accession>A5IIL9</accession>
<dbReference type="Gene3D" id="1.20.58.220">
    <property type="entry name" value="Phosphate transport system protein phou homolog 2, domain 2"/>
    <property type="match status" value="1"/>
</dbReference>
<evidence type="ECO:0008006" key="4">
    <source>
        <dbReference type="Google" id="ProtNLM"/>
    </source>
</evidence>
<dbReference type="Pfam" id="PF01865">
    <property type="entry name" value="PhoU_div"/>
    <property type="match status" value="1"/>
</dbReference>
<name>A5IIL9_THEP1</name>
<dbReference type="PANTHER" id="PTHR36536:SF3">
    <property type="entry name" value="UPF0111 PROTEIN HI_1603"/>
    <property type="match status" value="1"/>
</dbReference>
<dbReference type="PANTHER" id="PTHR36536">
    <property type="entry name" value="UPF0111 PROTEIN HI_1603"/>
    <property type="match status" value="1"/>
</dbReference>
<comment type="similarity">
    <text evidence="1">Belongs to the UPF0111 family.</text>
</comment>
<dbReference type="EMBL" id="CP000702">
    <property type="protein sequence ID" value="ABQ46042.1"/>
    <property type="molecule type" value="Genomic_DNA"/>
</dbReference>
<dbReference type="InterPro" id="IPR018445">
    <property type="entry name" value="Put_Phosphate_transp_reg"/>
</dbReference>
<dbReference type="STRING" id="390874.Tpet_0013"/>
<dbReference type="SUPFAM" id="SSF109755">
    <property type="entry name" value="PhoU-like"/>
    <property type="match status" value="1"/>
</dbReference>
<dbReference type="Proteomes" id="UP000006558">
    <property type="component" value="Chromosome"/>
</dbReference>
<dbReference type="KEGG" id="tpt:Tpet_0013"/>
<dbReference type="NCBIfam" id="TIGR00153">
    <property type="entry name" value="TIGR00153 family protein"/>
    <property type="match status" value="1"/>
</dbReference>
<dbReference type="InterPro" id="IPR038078">
    <property type="entry name" value="PhoU-like_sf"/>
</dbReference>
<proteinExistence type="inferred from homology"/>
<dbReference type="AlphaFoldDB" id="A5IIL9"/>
<gene>
    <name evidence="2" type="ordered locus">Tpet_0013</name>
</gene>
<evidence type="ECO:0000313" key="3">
    <source>
        <dbReference type="Proteomes" id="UP000006558"/>
    </source>
</evidence>